<feature type="binding site" evidence="4">
    <location>
        <begin position="21"/>
        <end position="25"/>
    </location>
    <ligand>
        <name>GTP</name>
        <dbReference type="ChEBI" id="CHEBI:37565"/>
    </ligand>
</feature>
<dbReference type="Gene3D" id="3.40.50.1440">
    <property type="entry name" value="Tubulin/FtsZ, GTPase domain"/>
    <property type="match status" value="1"/>
</dbReference>
<dbReference type="GO" id="GO:0032153">
    <property type="term" value="C:cell division site"/>
    <property type="evidence" value="ECO:0007669"/>
    <property type="project" value="UniProtKB-UniRule"/>
</dbReference>
<dbReference type="PANTHER" id="PTHR30314">
    <property type="entry name" value="CELL DIVISION PROTEIN FTSZ-RELATED"/>
    <property type="match status" value="1"/>
</dbReference>
<evidence type="ECO:0000259" key="8">
    <source>
        <dbReference type="SMART" id="SM00865"/>
    </source>
</evidence>
<name>A0A7V3ZTU7_UNCW3</name>
<feature type="coiled-coil region" evidence="6">
    <location>
        <begin position="137"/>
        <end position="164"/>
    </location>
</feature>
<dbReference type="InterPro" id="IPR045061">
    <property type="entry name" value="FtsZ/CetZ"/>
</dbReference>
<evidence type="ECO:0000256" key="1">
    <source>
        <dbReference type="ARBA" id="ARBA00009690"/>
    </source>
</evidence>
<dbReference type="InterPro" id="IPR018316">
    <property type="entry name" value="Tubulin/FtsZ_2-layer-sand-dom"/>
</dbReference>
<keyword evidence="4" id="KW-0963">Cytoplasm</keyword>
<comment type="subcellular location">
    <subcellularLocation>
        <location evidence="4">Cytoplasm</location>
    </subcellularLocation>
    <text evidence="4">Assembles at midcell at the inner surface of the cytoplasmic membrane.</text>
</comment>
<dbReference type="GO" id="GO:0051258">
    <property type="term" value="P:protein polymerization"/>
    <property type="evidence" value="ECO:0007669"/>
    <property type="project" value="UniProtKB-UniRule"/>
</dbReference>
<comment type="function">
    <text evidence="4">Essential cell division protein that forms a contractile ring structure (Z ring) at the future cell division site. The regulation of the ring assembly controls the timing and the location of cell division. One of the functions of the FtsZ ring is to recruit other cell division proteins to the septum to produce a new cell wall between the dividing cells. Binds GTP and shows GTPase activity.</text>
</comment>
<dbReference type="InterPro" id="IPR008280">
    <property type="entry name" value="Tub_FtsZ_C"/>
</dbReference>
<feature type="domain" description="Tubulin/FtsZ GTPase" evidence="7">
    <location>
        <begin position="13"/>
        <end position="204"/>
    </location>
</feature>
<feature type="binding site" evidence="4">
    <location>
        <begin position="108"/>
        <end position="110"/>
    </location>
    <ligand>
        <name>GTP</name>
        <dbReference type="ChEBI" id="CHEBI:37565"/>
    </ligand>
</feature>
<evidence type="ECO:0000256" key="4">
    <source>
        <dbReference type="HAMAP-Rule" id="MF_00909"/>
    </source>
</evidence>
<dbReference type="GO" id="GO:0043093">
    <property type="term" value="P:FtsZ-dependent cytokinesis"/>
    <property type="evidence" value="ECO:0007669"/>
    <property type="project" value="UniProtKB-UniRule"/>
</dbReference>
<dbReference type="Gene3D" id="3.30.1330.20">
    <property type="entry name" value="Tubulin/FtsZ, C-terminal domain"/>
    <property type="match status" value="1"/>
</dbReference>
<comment type="similarity">
    <text evidence="1 4">Belongs to the FtsZ family.</text>
</comment>
<keyword evidence="4" id="KW-0717">Septation</keyword>
<dbReference type="NCBIfam" id="TIGR00065">
    <property type="entry name" value="ftsZ"/>
    <property type="match status" value="1"/>
</dbReference>
<keyword evidence="4" id="KW-0131">Cell cycle</keyword>
<dbReference type="GO" id="GO:0003924">
    <property type="term" value="F:GTPase activity"/>
    <property type="evidence" value="ECO:0007669"/>
    <property type="project" value="UniProtKB-UniRule"/>
</dbReference>
<dbReference type="InterPro" id="IPR024757">
    <property type="entry name" value="FtsZ_C"/>
</dbReference>
<dbReference type="AlphaFoldDB" id="A0A7V3ZTU7"/>
<dbReference type="GO" id="GO:0005737">
    <property type="term" value="C:cytoplasm"/>
    <property type="evidence" value="ECO:0007669"/>
    <property type="project" value="UniProtKB-SubCell"/>
</dbReference>
<protein>
    <recommendedName>
        <fullName evidence="4 5">Cell division protein FtsZ</fullName>
    </recommendedName>
</protein>
<evidence type="ECO:0000256" key="3">
    <source>
        <dbReference type="ARBA" id="ARBA00023134"/>
    </source>
</evidence>
<comment type="subunit">
    <text evidence="4">Homodimer. Polymerizes to form a dynamic ring structure in a strictly GTP-dependent manner. Interacts directly with several other division proteins.</text>
</comment>
<sequence length="365" mass="39960">MIKFAESPYKGITIKVIGIGGGGSNAVSYMSRNNIKNIVTIALNTDAQHLARVNADEKIVIGKKITGGLGAGGDPQIGKRAMEESLEEIKEKIRDADLVFLTAGLGGGTGTGGIPVLANAIKEMGILTVGVVTKPFREEGKKKMEKAERALLELKDKVNTLLIIPNDKLLQSDQKILFKTALEKADEVLYRAVKGIVNIIQEPGYINVDFADVKNILTLGGRAIIGMGEGKGEKRGIEAIRSAISSPLLEEVDVKKSKGILINIRGKDIRTEEIQEIFGYLASEINQKEDIETILGVDITDEVSEGTVEITLIAAGIEDERIRKKELEPFPERTSEEEIMVPTFLRKFRKENKKFEYPENGDTEI</sequence>
<evidence type="ECO:0000313" key="9">
    <source>
        <dbReference type="EMBL" id="HGK54049.1"/>
    </source>
</evidence>
<dbReference type="SMART" id="SM00865">
    <property type="entry name" value="Tubulin_C"/>
    <property type="match status" value="1"/>
</dbReference>
<dbReference type="InterPro" id="IPR036525">
    <property type="entry name" value="Tubulin/FtsZ_GTPase_sf"/>
</dbReference>
<comment type="caution">
    <text evidence="9">The sequence shown here is derived from an EMBL/GenBank/DDBJ whole genome shotgun (WGS) entry which is preliminary data.</text>
</comment>
<dbReference type="PANTHER" id="PTHR30314:SF3">
    <property type="entry name" value="MITOCHONDRIAL DIVISION PROTEIN FSZA"/>
    <property type="match status" value="1"/>
</dbReference>
<gene>
    <name evidence="4 9" type="primary">ftsZ</name>
    <name evidence="9" type="ORF">ENU72_03390</name>
</gene>
<dbReference type="FunFam" id="3.40.50.1440:FF:000001">
    <property type="entry name" value="Cell division protein FtsZ"/>
    <property type="match status" value="1"/>
</dbReference>
<dbReference type="InterPro" id="IPR020805">
    <property type="entry name" value="Cell_div_FtsZ_CS"/>
</dbReference>
<keyword evidence="4 9" id="KW-0132">Cell division</keyword>
<organism evidence="9">
    <name type="scientific">candidate division WOR-3 bacterium</name>
    <dbReference type="NCBI Taxonomy" id="2052148"/>
    <lineage>
        <taxon>Bacteria</taxon>
        <taxon>Bacteria division WOR-3</taxon>
    </lineage>
</organism>
<feature type="domain" description="Tubulin/FtsZ 2-layer sandwich" evidence="8">
    <location>
        <begin position="206"/>
        <end position="326"/>
    </location>
</feature>
<evidence type="ECO:0000259" key="7">
    <source>
        <dbReference type="SMART" id="SM00864"/>
    </source>
</evidence>
<reference evidence="9" key="1">
    <citation type="journal article" date="2020" name="mSystems">
        <title>Genome- and Community-Level Interaction Insights into Carbon Utilization and Element Cycling Functions of Hydrothermarchaeota in Hydrothermal Sediment.</title>
        <authorList>
            <person name="Zhou Z."/>
            <person name="Liu Y."/>
            <person name="Xu W."/>
            <person name="Pan J."/>
            <person name="Luo Z.H."/>
            <person name="Li M."/>
        </authorList>
    </citation>
    <scope>NUCLEOTIDE SEQUENCE [LARGE SCALE GENOMIC DNA]</scope>
    <source>
        <strain evidence="9">SpSt-695</strain>
    </source>
</reference>
<dbReference type="GO" id="GO:0005525">
    <property type="term" value="F:GTP binding"/>
    <property type="evidence" value="ECO:0007669"/>
    <property type="project" value="UniProtKB-UniRule"/>
</dbReference>
<feature type="binding site" evidence="4">
    <location>
        <position position="186"/>
    </location>
    <ligand>
        <name>GTP</name>
        <dbReference type="ChEBI" id="CHEBI:37565"/>
    </ligand>
</feature>
<evidence type="ECO:0000256" key="2">
    <source>
        <dbReference type="ARBA" id="ARBA00022741"/>
    </source>
</evidence>
<evidence type="ECO:0000256" key="5">
    <source>
        <dbReference type="NCBIfam" id="TIGR00065"/>
    </source>
</evidence>
<dbReference type="SUPFAM" id="SSF55307">
    <property type="entry name" value="Tubulin C-terminal domain-like"/>
    <property type="match status" value="1"/>
</dbReference>
<dbReference type="SUPFAM" id="SSF52490">
    <property type="entry name" value="Tubulin nucleotide-binding domain-like"/>
    <property type="match status" value="1"/>
</dbReference>
<dbReference type="Pfam" id="PF12327">
    <property type="entry name" value="FtsZ_C"/>
    <property type="match status" value="1"/>
</dbReference>
<dbReference type="EMBL" id="DTDP01000156">
    <property type="protein sequence ID" value="HGK54049.1"/>
    <property type="molecule type" value="Genomic_DNA"/>
</dbReference>
<keyword evidence="3 4" id="KW-0342">GTP-binding</keyword>
<evidence type="ECO:0000256" key="6">
    <source>
        <dbReference type="SAM" id="Coils"/>
    </source>
</evidence>
<dbReference type="HAMAP" id="MF_00909">
    <property type="entry name" value="FtsZ"/>
    <property type="match status" value="1"/>
</dbReference>
<dbReference type="InterPro" id="IPR003008">
    <property type="entry name" value="Tubulin_FtsZ_GTPase"/>
</dbReference>
<keyword evidence="6" id="KW-0175">Coiled coil</keyword>
<dbReference type="Pfam" id="PF00091">
    <property type="entry name" value="Tubulin"/>
    <property type="match status" value="1"/>
</dbReference>
<feature type="binding site" evidence="4">
    <location>
        <position position="139"/>
    </location>
    <ligand>
        <name>GTP</name>
        <dbReference type="ChEBI" id="CHEBI:37565"/>
    </ligand>
</feature>
<feature type="binding site" evidence="4">
    <location>
        <position position="143"/>
    </location>
    <ligand>
        <name>GTP</name>
        <dbReference type="ChEBI" id="CHEBI:37565"/>
    </ligand>
</feature>
<dbReference type="InterPro" id="IPR037103">
    <property type="entry name" value="Tubulin/FtsZ-like_C"/>
</dbReference>
<dbReference type="PROSITE" id="PS01134">
    <property type="entry name" value="FTSZ_1"/>
    <property type="match status" value="1"/>
</dbReference>
<dbReference type="InterPro" id="IPR000158">
    <property type="entry name" value="Cell_div_FtsZ"/>
</dbReference>
<accession>A0A7V3ZTU7</accession>
<dbReference type="PRINTS" id="PR00423">
    <property type="entry name" value="CELLDVISFTSZ"/>
</dbReference>
<dbReference type="SMART" id="SM00864">
    <property type="entry name" value="Tubulin"/>
    <property type="match status" value="1"/>
</dbReference>
<dbReference type="CDD" id="cd02201">
    <property type="entry name" value="FtsZ_type1"/>
    <property type="match status" value="1"/>
</dbReference>
<keyword evidence="2 4" id="KW-0547">Nucleotide-binding</keyword>
<proteinExistence type="inferred from homology"/>
<dbReference type="GO" id="GO:0000917">
    <property type="term" value="P:division septum assembly"/>
    <property type="evidence" value="ECO:0007669"/>
    <property type="project" value="UniProtKB-KW"/>
</dbReference>